<dbReference type="Gene3D" id="1.10.260.40">
    <property type="entry name" value="lambda repressor-like DNA-binding domains"/>
    <property type="match status" value="1"/>
</dbReference>
<dbReference type="Pfam" id="PF19054">
    <property type="entry name" value="DUF5753"/>
    <property type="match status" value="1"/>
</dbReference>
<dbReference type="InterPro" id="IPR043917">
    <property type="entry name" value="DUF5753"/>
</dbReference>
<comment type="caution">
    <text evidence="2">The sequence shown here is derived from an EMBL/GenBank/DDBJ whole genome shotgun (WGS) entry which is preliminary data.</text>
</comment>
<dbReference type="EMBL" id="BAAAQX010000085">
    <property type="protein sequence ID" value="GAA2220286.1"/>
    <property type="molecule type" value="Genomic_DNA"/>
</dbReference>
<gene>
    <name evidence="2" type="ORF">GCM10009850_122160</name>
</gene>
<proteinExistence type="predicted"/>
<dbReference type="Proteomes" id="UP001499843">
    <property type="component" value="Unassembled WGS sequence"/>
</dbReference>
<feature type="domain" description="HTH cro/C1-type" evidence="1">
    <location>
        <begin position="15"/>
        <end position="70"/>
    </location>
</feature>
<evidence type="ECO:0000313" key="3">
    <source>
        <dbReference type="Proteomes" id="UP001499843"/>
    </source>
</evidence>
<accession>A0ABN3D5B3</accession>
<name>A0ABN3D5B3_9ACTN</name>
<dbReference type="Pfam" id="PF13560">
    <property type="entry name" value="HTH_31"/>
    <property type="match status" value="1"/>
</dbReference>
<sequence>MSSPTDPARQALGSRLRDIRRDAELNGRELALRLGWRPPRVSKLENAWQAPSEDDIRAWCRACEAEDQVPELIATVRAIEAQYVEWRRQMRGGQRRVQHVLSSEDLTTMLFRIWEPFHVPGFLQTREYARVIMARVIAFYETPNDLDAAVATRIGRQSILRMGQRRFHIVLAEQALYTRVGGSEVMRPQLEHILSEMAALPRLHLGIVPRHVDYELGPHAGYWMFDQRHVATETVSAALTITQPREIALYLKHFNGIAELAVYGQEAEALIRRAAEDL</sequence>
<organism evidence="2 3">
    <name type="scientific">Nonomuraea monospora</name>
    <dbReference type="NCBI Taxonomy" id="568818"/>
    <lineage>
        <taxon>Bacteria</taxon>
        <taxon>Bacillati</taxon>
        <taxon>Actinomycetota</taxon>
        <taxon>Actinomycetes</taxon>
        <taxon>Streptosporangiales</taxon>
        <taxon>Streptosporangiaceae</taxon>
        <taxon>Nonomuraea</taxon>
    </lineage>
</organism>
<dbReference type="InterPro" id="IPR001387">
    <property type="entry name" value="Cro/C1-type_HTH"/>
</dbReference>
<evidence type="ECO:0000259" key="1">
    <source>
        <dbReference type="SMART" id="SM00530"/>
    </source>
</evidence>
<dbReference type="CDD" id="cd00093">
    <property type="entry name" value="HTH_XRE"/>
    <property type="match status" value="1"/>
</dbReference>
<dbReference type="SMART" id="SM00530">
    <property type="entry name" value="HTH_XRE"/>
    <property type="match status" value="1"/>
</dbReference>
<keyword evidence="3" id="KW-1185">Reference proteome</keyword>
<dbReference type="SUPFAM" id="SSF47413">
    <property type="entry name" value="lambda repressor-like DNA-binding domains"/>
    <property type="match status" value="1"/>
</dbReference>
<evidence type="ECO:0000313" key="2">
    <source>
        <dbReference type="EMBL" id="GAA2220286.1"/>
    </source>
</evidence>
<dbReference type="InterPro" id="IPR010982">
    <property type="entry name" value="Lambda_DNA-bd_dom_sf"/>
</dbReference>
<protein>
    <submittedName>
        <fullName evidence="2">Helix-turn-helix transcriptional regulator</fullName>
    </submittedName>
</protein>
<reference evidence="2 3" key="1">
    <citation type="journal article" date="2019" name="Int. J. Syst. Evol. Microbiol.">
        <title>The Global Catalogue of Microorganisms (GCM) 10K type strain sequencing project: providing services to taxonomists for standard genome sequencing and annotation.</title>
        <authorList>
            <consortium name="The Broad Institute Genomics Platform"/>
            <consortium name="The Broad Institute Genome Sequencing Center for Infectious Disease"/>
            <person name="Wu L."/>
            <person name="Ma J."/>
        </authorList>
    </citation>
    <scope>NUCLEOTIDE SEQUENCE [LARGE SCALE GENOMIC DNA]</scope>
    <source>
        <strain evidence="2 3">JCM 16114</strain>
    </source>
</reference>
<dbReference type="RefSeq" id="WP_344496615.1">
    <property type="nucleotide sequence ID" value="NZ_BAAAQX010000085.1"/>
</dbReference>